<dbReference type="PANTHER" id="PTHR48022">
    <property type="entry name" value="PLASTIDIC GLUCOSE TRANSPORTER 4"/>
    <property type="match status" value="1"/>
</dbReference>
<evidence type="ECO:0000256" key="1">
    <source>
        <dbReference type="ARBA" id="ARBA00004141"/>
    </source>
</evidence>
<feature type="domain" description="Major facilitator superfamily (MFS) profile" evidence="7">
    <location>
        <begin position="1"/>
        <end position="203"/>
    </location>
</feature>
<evidence type="ECO:0000256" key="2">
    <source>
        <dbReference type="ARBA" id="ARBA00010992"/>
    </source>
</evidence>
<evidence type="ECO:0000313" key="8">
    <source>
        <dbReference type="EMBL" id="KAG9501922.1"/>
    </source>
</evidence>
<dbReference type="PROSITE" id="PS50850">
    <property type="entry name" value="MFS"/>
    <property type="match status" value="1"/>
</dbReference>
<dbReference type="InterPro" id="IPR005828">
    <property type="entry name" value="MFS_sugar_transport-like"/>
</dbReference>
<evidence type="ECO:0000256" key="4">
    <source>
        <dbReference type="ARBA" id="ARBA00022989"/>
    </source>
</evidence>
<dbReference type="InterPro" id="IPR036259">
    <property type="entry name" value="MFS_trans_sf"/>
</dbReference>
<dbReference type="RefSeq" id="XP_044680922.1">
    <property type="nucleotide sequence ID" value="XM_044825265.1"/>
</dbReference>
<dbReference type="GO" id="GO:0005351">
    <property type="term" value="F:carbohydrate:proton symporter activity"/>
    <property type="evidence" value="ECO:0007669"/>
    <property type="project" value="TreeGrafter"/>
</dbReference>
<comment type="similarity">
    <text evidence="2">Belongs to the major facilitator superfamily. Sugar transporter (TC 2.A.1.1) family.</text>
</comment>
<feature type="transmembrane region" description="Helical" evidence="6">
    <location>
        <begin position="149"/>
        <end position="168"/>
    </location>
</feature>
<dbReference type="InterPro" id="IPR020846">
    <property type="entry name" value="MFS_dom"/>
</dbReference>
<evidence type="ECO:0000256" key="5">
    <source>
        <dbReference type="ARBA" id="ARBA00023136"/>
    </source>
</evidence>
<feature type="transmembrane region" description="Helical" evidence="6">
    <location>
        <begin position="50"/>
        <end position="69"/>
    </location>
</feature>
<keyword evidence="3 6" id="KW-0812">Transmembrane</keyword>
<dbReference type="InterPro" id="IPR050360">
    <property type="entry name" value="MFS_Sugar_Transporters"/>
</dbReference>
<evidence type="ECO:0000259" key="7">
    <source>
        <dbReference type="PROSITE" id="PS50850"/>
    </source>
</evidence>
<evidence type="ECO:0000256" key="3">
    <source>
        <dbReference type="ARBA" id="ARBA00022692"/>
    </source>
</evidence>
<keyword evidence="4 6" id="KW-1133">Transmembrane helix</keyword>
<evidence type="ECO:0000256" key="6">
    <source>
        <dbReference type="SAM" id="Phobius"/>
    </source>
</evidence>
<dbReference type="AlphaFoldDB" id="A0A9P8IQF8"/>
<dbReference type="Proteomes" id="UP000827133">
    <property type="component" value="Unassembled WGS sequence"/>
</dbReference>
<feature type="transmembrane region" description="Helical" evidence="6">
    <location>
        <begin position="114"/>
        <end position="137"/>
    </location>
</feature>
<dbReference type="PANTHER" id="PTHR48022:SF2">
    <property type="entry name" value="PLASTIDIC GLUCOSE TRANSPORTER 4"/>
    <property type="match status" value="1"/>
</dbReference>
<dbReference type="GeneID" id="68315482"/>
<dbReference type="KEGG" id="fmu:J7337_007626"/>
<dbReference type="Gene3D" id="1.20.1250.20">
    <property type="entry name" value="MFS general substrate transporter like domains"/>
    <property type="match status" value="1"/>
</dbReference>
<keyword evidence="9" id="KW-1185">Reference proteome</keyword>
<name>A0A9P8IQF8_9HYPO</name>
<gene>
    <name evidence="8" type="ORF">J7337_007626</name>
</gene>
<feature type="transmembrane region" description="Helical" evidence="6">
    <location>
        <begin position="81"/>
        <end position="102"/>
    </location>
</feature>
<reference evidence="8" key="1">
    <citation type="journal article" date="2021" name="Mol. Plant Microbe Interact.">
        <title>Telomere to telomere genome assembly of Fusarium musae F31, causal agent of crown rot disease of banana.</title>
        <authorList>
            <person name="Degradi L."/>
            <person name="Tava V."/>
            <person name="Kunova A."/>
            <person name="Cortesi P."/>
            <person name="Saracchi M."/>
            <person name="Pasquali M."/>
        </authorList>
    </citation>
    <scope>NUCLEOTIDE SEQUENCE</scope>
    <source>
        <strain evidence="8">F31</strain>
    </source>
</reference>
<keyword evidence="5 6" id="KW-0472">Membrane</keyword>
<dbReference type="SUPFAM" id="SSF103473">
    <property type="entry name" value="MFS general substrate transporter"/>
    <property type="match status" value="1"/>
</dbReference>
<dbReference type="GO" id="GO:0016020">
    <property type="term" value="C:membrane"/>
    <property type="evidence" value="ECO:0007669"/>
    <property type="project" value="UniProtKB-SubCell"/>
</dbReference>
<evidence type="ECO:0000313" key="9">
    <source>
        <dbReference type="Proteomes" id="UP000827133"/>
    </source>
</evidence>
<proteinExistence type="inferred from homology"/>
<comment type="subcellular location">
    <subcellularLocation>
        <location evidence="1">Membrane</location>
        <topology evidence="1">Multi-pass membrane protein</topology>
    </subcellularLocation>
</comment>
<protein>
    <recommendedName>
        <fullName evidence="7">Major facilitator superfamily (MFS) profile domain-containing protein</fullName>
    </recommendedName>
</protein>
<comment type="caution">
    <text evidence="8">The sequence shown here is derived from an EMBL/GenBank/DDBJ whole genome shotgun (WGS) entry which is preliminary data.</text>
</comment>
<accession>A0A9P8IQF8</accession>
<organism evidence="8 9">
    <name type="scientific">Fusarium musae</name>
    <dbReference type="NCBI Taxonomy" id="1042133"/>
    <lineage>
        <taxon>Eukaryota</taxon>
        <taxon>Fungi</taxon>
        <taxon>Dikarya</taxon>
        <taxon>Ascomycota</taxon>
        <taxon>Pezizomycotina</taxon>
        <taxon>Sordariomycetes</taxon>
        <taxon>Hypocreomycetidae</taxon>
        <taxon>Hypocreales</taxon>
        <taxon>Nectriaceae</taxon>
        <taxon>Fusarium</taxon>
    </lineage>
</organism>
<sequence length="206" mass="21773">MENLSILDVHRTLVATFIVSHSQLSAASVIQSFQNTLYDIAGIAGRQSLLVSGIHGFMGVIGTIIYLGIAADRGPRARTLWTGSLGLSVSIAICVALSATYGQAGESNMAGSRASIAFIFIYSATFAIFFDAVIWVVPSELFPTFLRSNGIAFAVSSKSVVAIVLSQITPLALAEVTLRFYALFIACSTAAAVLYFFCLPETGGKT</sequence>
<dbReference type="EMBL" id="JAHBCI010000005">
    <property type="protein sequence ID" value="KAG9501922.1"/>
    <property type="molecule type" value="Genomic_DNA"/>
</dbReference>
<dbReference type="Pfam" id="PF00083">
    <property type="entry name" value="Sugar_tr"/>
    <property type="match status" value="1"/>
</dbReference>
<feature type="transmembrane region" description="Helical" evidence="6">
    <location>
        <begin position="180"/>
        <end position="199"/>
    </location>
</feature>